<sequence length="156" mass="16888">MTAHTDTAAQAVDPVTLWGQVIEGFQSTNKNLHREVAAAHALNAAEAEALLRLTCTPHQRMPMAELARQVAFSTGGFTKVADRLTNRGLVRRAPCPEDRRVVYLELTAEGRTTAGKVRDLVAETMTATFVDVLGPERAVVVAQAMADLHRSGIDRA</sequence>
<dbReference type="RefSeq" id="WP_085106529.1">
    <property type="nucleotide sequence ID" value="NZ_FXAC01000005.1"/>
</dbReference>
<dbReference type="Pfam" id="PF01047">
    <property type="entry name" value="MarR"/>
    <property type="match status" value="1"/>
</dbReference>
<keyword evidence="2" id="KW-0238">DNA-binding</keyword>
<proteinExistence type="predicted"/>
<dbReference type="Proteomes" id="UP000192929">
    <property type="component" value="Unassembled WGS sequence"/>
</dbReference>
<evidence type="ECO:0000313" key="2">
    <source>
        <dbReference type="EMBL" id="SMF01119.1"/>
    </source>
</evidence>
<dbReference type="PRINTS" id="PR00598">
    <property type="entry name" value="HTHMARR"/>
</dbReference>
<name>A0A1X7CQQ1_9MICC</name>
<dbReference type="GO" id="GO:0003677">
    <property type="term" value="F:DNA binding"/>
    <property type="evidence" value="ECO:0007669"/>
    <property type="project" value="UniProtKB-KW"/>
</dbReference>
<protein>
    <submittedName>
        <fullName evidence="2">DNA-binding transcriptional regulator, MarR family</fullName>
    </submittedName>
</protein>
<dbReference type="InterPro" id="IPR036388">
    <property type="entry name" value="WH-like_DNA-bd_sf"/>
</dbReference>
<dbReference type="GO" id="GO:0003700">
    <property type="term" value="F:DNA-binding transcription factor activity"/>
    <property type="evidence" value="ECO:0007669"/>
    <property type="project" value="InterPro"/>
</dbReference>
<dbReference type="PROSITE" id="PS50995">
    <property type="entry name" value="HTH_MARR_2"/>
    <property type="match status" value="1"/>
</dbReference>
<dbReference type="InterPro" id="IPR036390">
    <property type="entry name" value="WH_DNA-bd_sf"/>
</dbReference>
<dbReference type="PANTHER" id="PTHR33164:SF99">
    <property type="entry name" value="MARR FAMILY REGULATORY PROTEIN"/>
    <property type="match status" value="1"/>
</dbReference>
<dbReference type="Gene3D" id="1.10.10.10">
    <property type="entry name" value="Winged helix-like DNA-binding domain superfamily/Winged helix DNA-binding domain"/>
    <property type="match status" value="1"/>
</dbReference>
<dbReference type="SMART" id="SM00347">
    <property type="entry name" value="HTH_MARR"/>
    <property type="match status" value="1"/>
</dbReference>
<reference evidence="3" key="1">
    <citation type="submission" date="2017-04" db="EMBL/GenBank/DDBJ databases">
        <authorList>
            <person name="Varghese N."/>
            <person name="Submissions S."/>
        </authorList>
    </citation>
    <scope>NUCLEOTIDE SEQUENCE [LARGE SCALE GENOMIC DNA]</scope>
    <source>
        <strain evidence="3">NIO-1021</strain>
    </source>
</reference>
<dbReference type="PANTHER" id="PTHR33164">
    <property type="entry name" value="TRANSCRIPTIONAL REGULATOR, MARR FAMILY"/>
    <property type="match status" value="1"/>
</dbReference>
<dbReference type="GO" id="GO:0006950">
    <property type="term" value="P:response to stress"/>
    <property type="evidence" value="ECO:0007669"/>
    <property type="project" value="TreeGrafter"/>
</dbReference>
<dbReference type="AlphaFoldDB" id="A0A1X7CQQ1"/>
<evidence type="ECO:0000259" key="1">
    <source>
        <dbReference type="PROSITE" id="PS50995"/>
    </source>
</evidence>
<organism evidence="2 3">
    <name type="scientific">Kocuria marina subsp. indica</name>
    <dbReference type="NCBI Taxonomy" id="1049583"/>
    <lineage>
        <taxon>Bacteria</taxon>
        <taxon>Bacillati</taxon>
        <taxon>Actinomycetota</taxon>
        <taxon>Actinomycetes</taxon>
        <taxon>Micrococcales</taxon>
        <taxon>Micrococcaceae</taxon>
        <taxon>Kocuria</taxon>
    </lineage>
</organism>
<evidence type="ECO:0000313" key="3">
    <source>
        <dbReference type="Proteomes" id="UP000192929"/>
    </source>
</evidence>
<dbReference type="EMBL" id="FXAC01000005">
    <property type="protein sequence ID" value="SMF01119.1"/>
    <property type="molecule type" value="Genomic_DNA"/>
</dbReference>
<accession>A0A1X7CQQ1</accession>
<dbReference type="SUPFAM" id="SSF46785">
    <property type="entry name" value="Winged helix' DNA-binding domain"/>
    <property type="match status" value="1"/>
</dbReference>
<gene>
    <name evidence="2" type="ORF">SAMN06296028_10567</name>
</gene>
<feature type="domain" description="HTH marR-type" evidence="1">
    <location>
        <begin position="1"/>
        <end position="150"/>
    </location>
</feature>
<dbReference type="InterPro" id="IPR039422">
    <property type="entry name" value="MarR/SlyA-like"/>
</dbReference>
<keyword evidence="3" id="KW-1185">Reference proteome</keyword>
<dbReference type="InterPro" id="IPR000835">
    <property type="entry name" value="HTH_MarR-typ"/>
</dbReference>